<evidence type="ECO:0008006" key="4">
    <source>
        <dbReference type="Google" id="ProtNLM"/>
    </source>
</evidence>
<dbReference type="Proteomes" id="UP000065151">
    <property type="component" value="Chromosome"/>
</dbReference>
<gene>
    <name evidence="2" type="ORF">AU252_14120</name>
</gene>
<name>A0A0U3PCQ5_9MICC</name>
<reference evidence="2 3" key="1">
    <citation type="submission" date="2015-12" db="EMBL/GenBank/DDBJ databases">
        <authorList>
            <person name="Shamseldin A."/>
            <person name="Moawad H."/>
            <person name="Abd El-Rahim W.M."/>
            <person name="Sadowsky M.J."/>
        </authorList>
    </citation>
    <scope>NUCLEOTIDE SEQUENCE [LARGE SCALE GENOMIC DNA]</scope>
    <source>
        <strain evidence="2 3">Ar51</strain>
    </source>
</reference>
<dbReference type="STRING" id="121292.AU252_14120"/>
<feature type="chain" id="PRO_5006842874" description="SipW-cognate class signal peptide" evidence="1">
    <location>
        <begin position="30"/>
        <end position="158"/>
    </location>
</feature>
<evidence type="ECO:0000256" key="1">
    <source>
        <dbReference type="SAM" id="SignalP"/>
    </source>
</evidence>
<keyword evidence="1" id="KW-0732">Signal</keyword>
<dbReference type="KEGG" id="psul:AU252_14120"/>
<organism evidence="2">
    <name type="scientific">Pseudarthrobacter sulfonivorans</name>
    <dbReference type="NCBI Taxonomy" id="121292"/>
    <lineage>
        <taxon>Bacteria</taxon>
        <taxon>Bacillati</taxon>
        <taxon>Actinomycetota</taxon>
        <taxon>Actinomycetes</taxon>
        <taxon>Micrococcales</taxon>
        <taxon>Micrococcaceae</taxon>
        <taxon>Pseudarthrobacter</taxon>
    </lineage>
</organism>
<sequence length="158" mass="15407">MRKMTKKNKVLAAAGALALVAGGGGAAYAYWTTTGDGSGSAANSNGGGTVALTAQFSQGLTPGNSVPVEYYAENETASGTRVFSVSPTVSITLAAGVTGTCDTTWFTPTAPVVAGGVAVAAGATALVSTGDLTFADSATVDQSACKGATVTLTLESDK</sequence>
<dbReference type="AlphaFoldDB" id="A0A0U3PCQ5"/>
<protein>
    <recommendedName>
        <fullName evidence="4">SipW-cognate class signal peptide</fullName>
    </recommendedName>
</protein>
<dbReference type="RefSeq" id="WP_058931269.1">
    <property type="nucleotide sequence ID" value="NZ_CP013747.1"/>
</dbReference>
<accession>A0A0U3PCQ5</accession>
<proteinExistence type="predicted"/>
<feature type="signal peptide" evidence="1">
    <location>
        <begin position="1"/>
        <end position="29"/>
    </location>
</feature>
<dbReference type="EMBL" id="CP013747">
    <property type="protein sequence ID" value="ALV42147.1"/>
    <property type="molecule type" value="Genomic_DNA"/>
</dbReference>
<evidence type="ECO:0000313" key="2">
    <source>
        <dbReference type="EMBL" id="ALV42147.1"/>
    </source>
</evidence>
<evidence type="ECO:0000313" key="3">
    <source>
        <dbReference type="Proteomes" id="UP000065151"/>
    </source>
</evidence>